<accession>A0A0L0VH22</accession>
<proteinExistence type="predicted"/>
<reference evidence="2" key="1">
    <citation type="submission" date="2014-03" db="EMBL/GenBank/DDBJ databases">
        <title>The Genome Sequence of Puccinia striiformis f. sp. tritici PST-78.</title>
        <authorList>
            <consortium name="The Broad Institute Genome Sequencing Platform"/>
            <person name="Cuomo C."/>
            <person name="Hulbert S."/>
            <person name="Chen X."/>
            <person name="Walker B."/>
            <person name="Young S.K."/>
            <person name="Zeng Q."/>
            <person name="Gargeya S."/>
            <person name="Fitzgerald M."/>
            <person name="Haas B."/>
            <person name="Abouelleil A."/>
            <person name="Alvarado L."/>
            <person name="Arachchi H.M."/>
            <person name="Berlin A.M."/>
            <person name="Chapman S.B."/>
            <person name="Goldberg J."/>
            <person name="Griggs A."/>
            <person name="Gujja S."/>
            <person name="Hansen M."/>
            <person name="Howarth C."/>
            <person name="Imamovic A."/>
            <person name="Larimer J."/>
            <person name="McCowan C."/>
            <person name="Montmayeur A."/>
            <person name="Murphy C."/>
            <person name="Neiman D."/>
            <person name="Pearson M."/>
            <person name="Priest M."/>
            <person name="Roberts A."/>
            <person name="Saif S."/>
            <person name="Shea T."/>
            <person name="Sisk P."/>
            <person name="Sykes S."/>
            <person name="Wortman J."/>
            <person name="Nusbaum C."/>
            <person name="Birren B."/>
        </authorList>
    </citation>
    <scope>NUCLEOTIDE SEQUENCE [LARGE SCALE GENOMIC DNA]</scope>
    <source>
        <strain evidence="2">race PST-78</strain>
    </source>
</reference>
<keyword evidence="2" id="KW-1185">Reference proteome</keyword>
<dbReference type="Proteomes" id="UP000054564">
    <property type="component" value="Unassembled WGS sequence"/>
</dbReference>
<name>A0A0L0VH22_9BASI</name>
<organism evidence="1 2">
    <name type="scientific">Puccinia striiformis f. sp. tritici PST-78</name>
    <dbReference type="NCBI Taxonomy" id="1165861"/>
    <lineage>
        <taxon>Eukaryota</taxon>
        <taxon>Fungi</taxon>
        <taxon>Dikarya</taxon>
        <taxon>Basidiomycota</taxon>
        <taxon>Pucciniomycotina</taxon>
        <taxon>Pucciniomycetes</taxon>
        <taxon>Pucciniales</taxon>
        <taxon>Pucciniaceae</taxon>
        <taxon>Puccinia</taxon>
    </lineage>
</organism>
<protein>
    <submittedName>
        <fullName evidence="1">Uncharacterized protein</fullName>
    </submittedName>
</protein>
<dbReference type="STRING" id="1165861.A0A0L0VH22"/>
<gene>
    <name evidence="1" type="ORF">PSTG_08127</name>
</gene>
<evidence type="ECO:0000313" key="2">
    <source>
        <dbReference type="Proteomes" id="UP000054564"/>
    </source>
</evidence>
<sequence length="237" mass="26982">MVWNQARFDGTSNISRMRRQKLPDSHGHQLVFQLVERWHIIFLTWHNPLCVLTPEDTSAYNLYSKYFHNCLLSYIPDYFPIGIKTIFTMDLNGTSTRLFEPIGYDAIDGRIEKVCRGECSDQSSSLEGMIGSFCQVIGVWLVKVHEAADKSITPTTTPSDQQPDLTHVIGIIHPAMINDDNPNQGSSSGLPIQEENDYHLIDWFPDPVDPPIDFKNLLKDDIIKTLVTNYQNWEGGI</sequence>
<dbReference type="EMBL" id="AJIL01000055">
    <property type="protein sequence ID" value="KNE98575.1"/>
    <property type="molecule type" value="Genomic_DNA"/>
</dbReference>
<comment type="caution">
    <text evidence="1">The sequence shown here is derived from an EMBL/GenBank/DDBJ whole genome shotgun (WGS) entry which is preliminary data.</text>
</comment>
<evidence type="ECO:0000313" key="1">
    <source>
        <dbReference type="EMBL" id="KNE98575.1"/>
    </source>
</evidence>
<dbReference type="AlphaFoldDB" id="A0A0L0VH22"/>